<proteinExistence type="inferred from homology"/>
<dbReference type="Proteomes" id="UP000567885">
    <property type="component" value="Unassembled WGS sequence"/>
</dbReference>
<evidence type="ECO:0000313" key="4">
    <source>
        <dbReference type="EMBL" id="KAF5657645.1"/>
    </source>
</evidence>
<dbReference type="Gene3D" id="3.40.50.720">
    <property type="entry name" value="NAD(P)-binding Rossmann-like Domain"/>
    <property type="match status" value="1"/>
</dbReference>
<accession>A0A8H5SV66</accession>
<keyword evidence="5" id="KW-1185">Reference proteome</keyword>
<protein>
    <submittedName>
        <fullName evidence="4">Oxidoreductase</fullName>
    </submittedName>
</protein>
<dbReference type="EMBL" id="JAAGWQ010000274">
    <property type="protein sequence ID" value="KAF5657645.1"/>
    <property type="molecule type" value="Genomic_DNA"/>
</dbReference>
<dbReference type="GO" id="GO:0016491">
    <property type="term" value="F:oxidoreductase activity"/>
    <property type="evidence" value="ECO:0007669"/>
    <property type="project" value="UniProtKB-KW"/>
</dbReference>
<dbReference type="PRINTS" id="PR00081">
    <property type="entry name" value="GDHRDH"/>
</dbReference>
<evidence type="ECO:0000256" key="1">
    <source>
        <dbReference type="ARBA" id="ARBA00006484"/>
    </source>
</evidence>
<comment type="caution">
    <text evidence="4">The sequence shown here is derived from an EMBL/GenBank/DDBJ whole genome shotgun (WGS) entry which is preliminary data.</text>
</comment>
<dbReference type="PRINTS" id="PR00080">
    <property type="entry name" value="SDRFAMILY"/>
</dbReference>
<reference evidence="4 5" key="1">
    <citation type="submission" date="2020-05" db="EMBL/GenBank/DDBJ databases">
        <title>Identification and distribution of gene clusters putatively required for synthesis of sphingolipid metabolism inhibitors in phylogenetically diverse species of the filamentous fungus Fusarium.</title>
        <authorList>
            <person name="Kim H.-S."/>
            <person name="Busman M."/>
            <person name="Brown D.W."/>
            <person name="Divon H."/>
            <person name="Uhlig S."/>
            <person name="Proctor R.H."/>
        </authorList>
    </citation>
    <scope>NUCLEOTIDE SEQUENCE [LARGE SCALE GENOMIC DNA]</scope>
    <source>
        <strain evidence="4 5">NRRL 20693</strain>
    </source>
</reference>
<evidence type="ECO:0000256" key="3">
    <source>
        <dbReference type="RuleBase" id="RU000363"/>
    </source>
</evidence>
<evidence type="ECO:0000256" key="2">
    <source>
        <dbReference type="ARBA" id="ARBA00023002"/>
    </source>
</evidence>
<dbReference type="PANTHER" id="PTHR24320:SF283">
    <property type="entry name" value="RETINOL DEHYDROGENASE 11"/>
    <property type="match status" value="1"/>
</dbReference>
<organism evidence="4 5">
    <name type="scientific">Fusarium heterosporum</name>
    <dbReference type="NCBI Taxonomy" id="42747"/>
    <lineage>
        <taxon>Eukaryota</taxon>
        <taxon>Fungi</taxon>
        <taxon>Dikarya</taxon>
        <taxon>Ascomycota</taxon>
        <taxon>Pezizomycotina</taxon>
        <taxon>Sordariomycetes</taxon>
        <taxon>Hypocreomycetidae</taxon>
        <taxon>Hypocreales</taxon>
        <taxon>Nectriaceae</taxon>
        <taxon>Fusarium</taxon>
        <taxon>Fusarium heterosporum species complex</taxon>
    </lineage>
</organism>
<gene>
    <name evidence="4" type="ORF">FHETE_10320</name>
</gene>
<dbReference type="PANTHER" id="PTHR24320">
    <property type="entry name" value="RETINOL DEHYDROGENASE"/>
    <property type="match status" value="1"/>
</dbReference>
<name>A0A8H5SV66_FUSHE</name>
<keyword evidence="2" id="KW-0560">Oxidoreductase</keyword>
<dbReference type="InterPro" id="IPR002347">
    <property type="entry name" value="SDR_fam"/>
</dbReference>
<evidence type="ECO:0000313" key="5">
    <source>
        <dbReference type="Proteomes" id="UP000567885"/>
    </source>
</evidence>
<dbReference type="Pfam" id="PF00106">
    <property type="entry name" value="adh_short"/>
    <property type="match status" value="1"/>
</dbReference>
<sequence>MSPHTASTTTNDLVNEYADIIKGKTILTTGVTPNSLGATFIQETASKSPSLLILAGRNASKLQELSDIINKANPDVKTRSLVVDLSSLASVRKAAEEVNTWSDVPSIDVVVNNAGVMAIPFTLSPDGFEMQFAIGHLGHFLLTNLIMDKILASKSPRVVNISSNGHSLGPVRFADPHFSNGETYDEWSAYGQSKTANILFSVSLAQKLGGRGLQAYSVHPGLILSTGLGTHLDFANMDADLGAFIKAHRAQGNHEGWNAMDTVPVEVGAATHAFAAFDPNIKASNGAYLLQARVSDPYTDTVKSWARDPVEAEKLWRLSEELVGQKFGY</sequence>
<dbReference type="InterPro" id="IPR036291">
    <property type="entry name" value="NAD(P)-bd_dom_sf"/>
</dbReference>
<dbReference type="OrthoDB" id="191139at2759"/>
<comment type="similarity">
    <text evidence="1 3">Belongs to the short-chain dehydrogenases/reductases (SDR) family.</text>
</comment>
<dbReference type="SUPFAM" id="SSF51735">
    <property type="entry name" value="NAD(P)-binding Rossmann-fold domains"/>
    <property type="match status" value="1"/>
</dbReference>
<dbReference type="AlphaFoldDB" id="A0A8H5SV66"/>